<accession>A0A5D4P1A5</accession>
<gene>
    <name evidence="1" type="ORF">FZC78_02135</name>
</gene>
<dbReference type="Proteomes" id="UP000322267">
    <property type="component" value="Unassembled WGS sequence"/>
</dbReference>
<dbReference type="AlphaFoldDB" id="A0A5D4P1A5"/>
<dbReference type="Pfam" id="PF04304">
    <property type="entry name" value="DUF454"/>
    <property type="match status" value="1"/>
</dbReference>
<reference evidence="1 2" key="1">
    <citation type="submission" date="2019-08" db="EMBL/GenBank/DDBJ databases">
        <title>Bacillus genomes from the desert of Cuatro Cienegas, Coahuila.</title>
        <authorList>
            <person name="Olmedo-Alvarez G."/>
        </authorList>
    </citation>
    <scope>NUCLEOTIDE SEQUENCE [LARGE SCALE GENOMIC DNA]</scope>
    <source>
        <strain evidence="1 2">CH34_1T</strain>
    </source>
</reference>
<proteinExistence type="predicted"/>
<evidence type="ECO:0000313" key="1">
    <source>
        <dbReference type="EMBL" id="TYS19849.1"/>
    </source>
</evidence>
<dbReference type="EMBL" id="VTEI01000001">
    <property type="protein sequence ID" value="TYS19849.1"/>
    <property type="molecule type" value="Genomic_DNA"/>
</dbReference>
<evidence type="ECO:0000313" key="2">
    <source>
        <dbReference type="Proteomes" id="UP000322267"/>
    </source>
</evidence>
<organism evidence="1 2">
    <name type="scientific">Rossellomorea vietnamensis</name>
    <dbReference type="NCBI Taxonomy" id="218284"/>
    <lineage>
        <taxon>Bacteria</taxon>
        <taxon>Bacillati</taxon>
        <taxon>Bacillota</taxon>
        <taxon>Bacilli</taxon>
        <taxon>Bacillales</taxon>
        <taxon>Bacillaceae</taxon>
        <taxon>Rossellomorea</taxon>
    </lineage>
</organism>
<dbReference type="GO" id="GO:0005886">
    <property type="term" value="C:plasma membrane"/>
    <property type="evidence" value="ECO:0007669"/>
    <property type="project" value="TreeGrafter"/>
</dbReference>
<dbReference type="InterPro" id="IPR007401">
    <property type="entry name" value="DUF454"/>
</dbReference>
<name>A0A5D4P1A5_9BACI</name>
<sequence>MITLKKIKIILFLILGCLSLAIGVLGTVLPVLPGGPFYLFAAFCFARSSKRFDSWFRNTSLYKAFSHTLLLSEKSQEPDFSPNTKGLFSNIGEQLFSIHIYQVMFLNLGCFFLNWPQIATEFTKNSHGGTSATIYHKKGYYNHPHSISKIQSG</sequence>
<dbReference type="PANTHER" id="PTHR35813">
    <property type="entry name" value="INNER MEMBRANE PROTEIN YBAN"/>
    <property type="match status" value="1"/>
</dbReference>
<dbReference type="OrthoDB" id="5690292at2"/>
<dbReference type="PANTHER" id="PTHR35813:SF1">
    <property type="entry name" value="INNER MEMBRANE PROTEIN YBAN"/>
    <property type="match status" value="1"/>
</dbReference>
<comment type="caution">
    <text evidence="1">The sequence shown here is derived from an EMBL/GenBank/DDBJ whole genome shotgun (WGS) entry which is preliminary data.</text>
</comment>
<protein>
    <submittedName>
        <fullName evidence="1">DUF454 domain-containing protein</fullName>
    </submittedName>
</protein>